<proteinExistence type="predicted"/>
<name>M2BFC7_TREDN</name>
<dbReference type="AlphaFoldDB" id="M2BFC7"/>
<dbReference type="HOGENOM" id="CLU_1864269_0_0_12"/>
<accession>M2BFC7</accession>
<comment type="caution">
    <text evidence="1">The sequence shown here is derived from an EMBL/GenBank/DDBJ whole genome shotgun (WGS) entry which is preliminary data.</text>
</comment>
<dbReference type="Proteomes" id="UP000011708">
    <property type="component" value="Chromosome"/>
</dbReference>
<organism evidence="1">
    <name type="scientific">Treponema denticola H1-T</name>
    <dbReference type="NCBI Taxonomy" id="999431"/>
    <lineage>
        <taxon>Bacteria</taxon>
        <taxon>Pseudomonadati</taxon>
        <taxon>Spirochaetota</taxon>
        <taxon>Spirochaetia</taxon>
        <taxon>Spirochaetales</taxon>
        <taxon>Treponemataceae</taxon>
        <taxon>Treponema</taxon>
    </lineage>
</organism>
<evidence type="ECO:0000313" key="1">
    <source>
        <dbReference type="EMBL" id="EMB28080.1"/>
    </source>
</evidence>
<protein>
    <submittedName>
        <fullName evidence="1">Uncharacterized protein</fullName>
    </submittedName>
</protein>
<sequence length="137" mass="15317">MVFIGRCIGCREKAINGRHNLQICGHLRCRFAKNSPRRTTSTPAGVFCMLLASAPPICKLSRLLPLFTSPGVSVPTWRSVVLSSSDVFVPQKLDVEKCTRMYTFQHACGCFCALLASVPPICKLRIFSFINKKYLNY</sequence>
<reference evidence="1" key="1">
    <citation type="submission" date="2012-01" db="EMBL/GenBank/DDBJ databases">
        <title>The Genome Sequence of Treponema denticola H1-T.</title>
        <authorList>
            <consortium name="The Broad Institute Genome Sequencing Platform"/>
            <person name="Earl A."/>
            <person name="Ward D."/>
            <person name="Feldgarden M."/>
            <person name="Gevers D."/>
            <person name="Blanton J.M."/>
            <person name="Fenno C.J."/>
            <person name="Baranova O.V."/>
            <person name="Mathney J."/>
            <person name="Dewhirst F.E."/>
            <person name="Izard J."/>
            <person name="Young S.K."/>
            <person name="Zeng Q."/>
            <person name="Gargeya S."/>
            <person name="Fitzgerald M."/>
            <person name="Haas B."/>
            <person name="Abouelleil A."/>
            <person name="Alvarado L."/>
            <person name="Arachchi H.M."/>
            <person name="Berlin A."/>
            <person name="Chapman S.B."/>
            <person name="Gearin G."/>
            <person name="Goldberg J."/>
            <person name="Griggs A."/>
            <person name="Gujja S."/>
            <person name="Hansen M."/>
            <person name="Heiman D."/>
            <person name="Howarth C."/>
            <person name="Larimer J."/>
            <person name="Lui A."/>
            <person name="MacDonald P.J.P."/>
            <person name="McCowen C."/>
            <person name="Montmayeur A."/>
            <person name="Murphy C."/>
            <person name="Neiman D."/>
            <person name="Pearson M."/>
            <person name="Priest M."/>
            <person name="Roberts A."/>
            <person name="Saif S."/>
            <person name="Shea T."/>
            <person name="Sisk P."/>
            <person name="Stolte C."/>
            <person name="Sykes S."/>
            <person name="Wortman J."/>
            <person name="Nusbaum C."/>
            <person name="Birren B."/>
        </authorList>
    </citation>
    <scope>NUCLEOTIDE SEQUENCE [LARGE SCALE GENOMIC DNA]</scope>
    <source>
        <strain evidence="1">H1-T</strain>
    </source>
</reference>
<gene>
    <name evidence="1" type="ORF">HMPREF9725_02510</name>
</gene>
<dbReference type="EMBL" id="AGDW01000025">
    <property type="protein sequence ID" value="EMB28080.1"/>
    <property type="molecule type" value="Genomic_DNA"/>
</dbReference>